<sequence length="60" mass="6846">MKQENMWKQFEKTGSISDYLNFVACTKEEGHATYVEEGGQSGNTSEGDWFGSNDYASWRL</sequence>
<name>A0A3N1XHZ5_9FIRM</name>
<reference evidence="2 3" key="1">
    <citation type="submission" date="2018-11" db="EMBL/GenBank/DDBJ databases">
        <title>Genomic Encyclopedia of Type Strains, Phase IV (KMG-IV): sequencing the most valuable type-strain genomes for metagenomic binning, comparative biology and taxonomic classification.</title>
        <authorList>
            <person name="Goeker M."/>
        </authorList>
    </citation>
    <scope>NUCLEOTIDE SEQUENCE [LARGE SCALE GENOMIC DNA]</scope>
    <source>
        <strain evidence="2 3">DSM 26537</strain>
    </source>
</reference>
<gene>
    <name evidence="2" type="ORF">EDD66_10845</name>
</gene>
<feature type="region of interest" description="Disordered" evidence="1">
    <location>
        <begin position="36"/>
        <end position="60"/>
    </location>
</feature>
<keyword evidence="3" id="KW-1185">Reference proteome</keyword>
<comment type="caution">
    <text evidence="2">The sequence shown here is derived from an EMBL/GenBank/DDBJ whole genome shotgun (WGS) entry which is preliminary data.</text>
</comment>
<organism evidence="2 3">
    <name type="scientific">Mobilisporobacter senegalensis</name>
    <dbReference type="NCBI Taxonomy" id="1329262"/>
    <lineage>
        <taxon>Bacteria</taxon>
        <taxon>Bacillati</taxon>
        <taxon>Bacillota</taxon>
        <taxon>Clostridia</taxon>
        <taxon>Lachnospirales</taxon>
        <taxon>Lachnospiraceae</taxon>
        <taxon>Mobilisporobacter</taxon>
    </lineage>
</organism>
<dbReference type="EMBL" id="RJVG01000008">
    <property type="protein sequence ID" value="ROR26323.1"/>
    <property type="molecule type" value="Genomic_DNA"/>
</dbReference>
<dbReference type="AlphaFoldDB" id="A0A3N1XHZ5"/>
<protein>
    <submittedName>
        <fullName evidence="2">Uncharacterized protein</fullName>
    </submittedName>
</protein>
<evidence type="ECO:0000256" key="1">
    <source>
        <dbReference type="SAM" id="MobiDB-lite"/>
    </source>
</evidence>
<proteinExistence type="predicted"/>
<dbReference type="Proteomes" id="UP000273083">
    <property type="component" value="Unassembled WGS sequence"/>
</dbReference>
<accession>A0A3N1XHZ5</accession>
<evidence type="ECO:0000313" key="3">
    <source>
        <dbReference type="Proteomes" id="UP000273083"/>
    </source>
</evidence>
<evidence type="ECO:0000313" key="2">
    <source>
        <dbReference type="EMBL" id="ROR26323.1"/>
    </source>
</evidence>
<dbReference type="OrthoDB" id="2066517at2"/>
<dbReference type="RefSeq" id="WP_123610038.1">
    <property type="nucleotide sequence ID" value="NZ_RJVG01000008.1"/>
</dbReference>